<dbReference type="Proteomes" id="UP000585050">
    <property type="component" value="Unassembled WGS sequence"/>
</dbReference>
<keyword evidence="2" id="KW-1185">Reference proteome</keyword>
<comment type="caution">
    <text evidence="1">The sequence shown here is derived from an EMBL/GenBank/DDBJ whole genome shotgun (WGS) entry which is preliminary data.</text>
</comment>
<gene>
    <name evidence="1" type="ORF">HGP29_22920</name>
</gene>
<proteinExistence type="predicted"/>
<dbReference type="Gene3D" id="2.160.20.110">
    <property type="match status" value="2"/>
</dbReference>
<accession>A0A7X8SPR3</accession>
<evidence type="ECO:0008006" key="3">
    <source>
        <dbReference type="Google" id="ProtNLM"/>
    </source>
</evidence>
<evidence type="ECO:0000313" key="2">
    <source>
        <dbReference type="Proteomes" id="UP000585050"/>
    </source>
</evidence>
<protein>
    <recommendedName>
        <fullName evidence="3">Por secretion system C-terminal sorting domain-containing protein</fullName>
    </recommendedName>
</protein>
<reference evidence="1 2" key="1">
    <citation type="submission" date="2020-04" db="EMBL/GenBank/DDBJ databases">
        <title>Flammeovirga sp. SR4, a novel species isolated from seawater.</title>
        <authorList>
            <person name="Wang X."/>
        </authorList>
    </citation>
    <scope>NUCLEOTIDE SEQUENCE [LARGE SCALE GENOMIC DNA]</scope>
    <source>
        <strain evidence="1 2">SR4</strain>
    </source>
</reference>
<evidence type="ECO:0000313" key="1">
    <source>
        <dbReference type="EMBL" id="NLR94073.1"/>
    </source>
</evidence>
<dbReference type="EMBL" id="JABAIL010000009">
    <property type="protein sequence ID" value="NLR94073.1"/>
    <property type="molecule type" value="Genomic_DNA"/>
</dbReference>
<organism evidence="1 2">
    <name type="scientific">Flammeovirga agarivorans</name>
    <dbReference type="NCBI Taxonomy" id="2726742"/>
    <lineage>
        <taxon>Bacteria</taxon>
        <taxon>Pseudomonadati</taxon>
        <taxon>Bacteroidota</taxon>
        <taxon>Cytophagia</taxon>
        <taxon>Cytophagales</taxon>
        <taxon>Flammeovirgaceae</taxon>
        <taxon>Flammeovirga</taxon>
    </lineage>
</organism>
<dbReference type="RefSeq" id="WP_168884784.1">
    <property type="nucleotide sequence ID" value="NZ_JABAIL010000009.1"/>
</dbReference>
<name>A0A7X8SPR3_9BACT</name>
<dbReference type="AlphaFoldDB" id="A0A7X8SPR3"/>
<sequence length="651" mass="70952">MNYTLLTYFLLNLLTINTLLAQFTLNGEGTSLNPYEIANYDDLKMVSDNPSEWGDDIYFKVVANIEADDSEFETNGFQPIGSESNPFKGYFDGGSADGYAISNLHIDRGNSDHVGLFGYISVYSTEITNIDLTDFDIIGKDHVGAIVGYIKNSSQVSSISISNGSVEGQSNVGGVVGQNIKSTLSNIFVNSVSVQHSAVDGISNLGGVIGYNQNSSGNRVLTNFNISDLTLSSSYSNVGGIIGLAESQTNLSNVDIDDVTITAKSYAGGVVGYNSSSKISNSIVSNLDIEITDKYVGGLVGKNDGSEIKLSMVHGKISGKRRIGGITGDSNTSSKIKNVNAIITDLVVLDEGDYVGGIVGGNYNSEVDRAYAVVVSFSVELGGSLVSSPTIGGIVGEIGNSSTITKTYFDDDTFDAGVDLSDKDEAEVTPLTTADFNDQDNFSGFDFTNNWEIGTLTKYNSADRPYMRSVSRISDDLPVELLYFNAKANSDNVVLQWATATEINNDYFQIERSSDKINWTVIEQLEGGGNSNTTLQYEYIDRLNGFTADHIYYRLKQVDFDGTTHYYSTFLKYQTSLDKSLEVFPTVTDGYIKIISQKNYPIQLFNMQGQDFSDKIIVTDQDIFRTVSLNTVTSGWYLIKCGDEAKRVYKR</sequence>